<name>A0A3P3U9Y1_9BACL</name>
<evidence type="ECO:0008006" key="3">
    <source>
        <dbReference type="Google" id="ProtNLM"/>
    </source>
</evidence>
<dbReference type="Proteomes" id="UP000267017">
    <property type="component" value="Unassembled WGS sequence"/>
</dbReference>
<sequence>MGAVSRPIPFTRVENWLFALPVWKSQLESMREQLSRIPGLTQKFDLVPIYGKGQKNEAILNEVIRRLQLQNVEIPLMELKIDVLEAAIHSLQEEDRQFVEERYLRRLPSMLVMEKLGFTHRMYYKRRKRLLSHIYRFVGGEASILFVDDNEANSDAGSSNDSEE</sequence>
<evidence type="ECO:0000313" key="2">
    <source>
        <dbReference type="Proteomes" id="UP000267017"/>
    </source>
</evidence>
<dbReference type="AlphaFoldDB" id="A0A3P3U9Y1"/>
<reference evidence="1 2" key="1">
    <citation type="submission" date="2018-11" db="EMBL/GenBank/DDBJ databases">
        <title>Genome sequencing of Paenibacillus sp. KCOM 3021 (= ChDC PVNT-B20).</title>
        <authorList>
            <person name="Kook J.-K."/>
            <person name="Park S.-N."/>
            <person name="Lim Y.K."/>
        </authorList>
    </citation>
    <scope>NUCLEOTIDE SEQUENCE [LARGE SCALE GENOMIC DNA]</scope>
    <source>
        <strain evidence="1 2">KCOM 3021</strain>
    </source>
</reference>
<gene>
    <name evidence="1" type="ORF">EHV15_32775</name>
</gene>
<organism evidence="1 2">
    <name type="scientific">Paenibacillus oralis</name>
    <dbReference type="NCBI Taxonomy" id="2490856"/>
    <lineage>
        <taxon>Bacteria</taxon>
        <taxon>Bacillati</taxon>
        <taxon>Bacillota</taxon>
        <taxon>Bacilli</taxon>
        <taxon>Bacillales</taxon>
        <taxon>Paenibacillaceae</taxon>
        <taxon>Paenibacillus</taxon>
    </lineage>
</organism>
<dbReference type="OrthoDB" id="2605279at2"/>
<dbReference type="EMBL" id="RRCN01000001">
    <property type="protein sequence ID" value="RRJ67167.1"/>
    <property type="molecule type" value="Genomic_DNA"/>
</dbReference>
<protein>
    <recommendedName>
        <fullName evidence="3">ArpU family transcriptional regulator</fullName>
    </recommendedName>
</protein>
<proteinExistence type="predicted"/>
<accession>A0A3P3U9Y1</accession>
<comment type="caution">
    <text evidence="1">The sequence shown here is derived from an EMBL/GenBank/DDBJ whole genome shotgun (WGS) entry which is preliminary data.</text>
</comment>
<keyword evidence="2" id="KW-1185">Reference proteome</keyword>
<evidence type="ECO:0000313" key="1">
    <source>
        <dbReference type="EMBL" id="RRJ67167.1"/>
    </source>
</evidence>